<organism evidence="1 2">
    <name type="scientific">Cavenderia fasciculata</name>
    <name type="common">Slime mold</name>
    <name type="synonym">Dictyostelium fasciculatum</name>
    <dbReference type="NCBI Taxonomy" id="261658"/>
    <lineage>
        <taxon>Eukaryota</taxon>
        <taxon>Amoebozoa</taxon>
        <taxon>Evosea</taxon>
        <taxon>Eumycetozoa</taxon>
        <taxon>Dictyostelia</taxon>
        <taxon>Acytosteliales</taxon>
        <taxon>Cavenderiaceae</taxon>
        <taxon>Cavenderia</taxon>
    </lineage>
</organism>
<protein>
    <submittedName>
        <fullName evidence="1">Uncharacterized protein</fullName>
    </submittedName>
</protein>
<dbReference type="KEGG" id="dfa:DFA_04445"/>
<evidence type="ECO:0000313" key="1">
    <source>
        <dbReference type="EMBL" id="EGG22327.1"/>
    </source>
</evidence>
<gene>
    <name evidence="1" type="ORF">DFA_04445</name>
</gene>
<name>F4PPL4_CACFS</name>
<evidence type="ECO:0000313" key="2">
    <source>
        <dbReference type="Proteomes" id="UP000007797"/>
    </source>
</evidence>
<dbReference type="Proteomes" id="UP000007797">
    <property type="component" value="Unassembled WGS sequence"/>
</dbReference>
<dbReference type="GeneID" id="14874274"/>
<proteinExistence type="predicted"/>
<dbReference type="EMBL" id="GL883009">
    <property type="protein sequence ID" value="EGG22327.1"/>
    <property type="molecule type" value="Genomic_DNA"/>
</dbReference>
<keyword evidence="2" id="KW-1185">Reference proteome</keyword>
<dbReference type="RefSeq" id="XP_004360178.1">
    <property type="nucleotide sequence ID" value="XM_004360121.1"/>
</dbReference>
<accession>F4PPL4</accession>
<dbReference type="AlphaFoldDB" id="F4PPL4"/>
<reference evidence="2" key="1">
    <citation type="journal article" date="2011" name="Genome Res.">
        <title>Phylogeny-wide analysis of social amoeba genomes highlights ancient origins for complex intercellular communication.</title>
        <authorList>
            <person name="Heidel A.J."/>
            <person name="Lawal H.M."/>
            <person name="Felder M."/>
            <person name="Schilde C."/>
            <person name="Helps N.R."/>
            <person name="Tunggal B."/>
            <person name="Rivero F."/>
            <person name="John U."/>
            <person name="Schleicher M."/>
            <person name="Eichinger L."/>
            <person name="Platzer M."/>
            <person name="Noegel A.A."/>
            <person name="Schaap P."/>
            <person name="Gloeckner G."/>
        </authorList>
    </citation>
    <scope>NUCLEOTIDE SEQUENCE [LARGE SCALE GENOMIC DNA]</scope>
    <source>
        <strain evidence="2">SH3</strain>
    </source>
</reference>
<sequence length="53" mass="6079">MDINSAARTLTTLESVPVHTNRLNDNIKRCVMKKLMTKNLLLSSITETKRLHK</sequence>